<gene>
    <name evidence="2" type="ORF">QNJ86_04635</name>
</gene>
<accession>A0ABT7DPJ5</accession>
<dbReference type="EMBL" id="JASJEU010000008">
    <property type="protein sequence ID" value="MDJ1650075.1"/>
    <property type="molecule type" value="Genomic_DNA"/>
</dbReference>
<proteinExistence type="predicted"/>
<evidence type="ECO:0000313" key="2">
    <source>
        <dbReference type="EMBL" id="MDJ1650075.1"/>
    </source>
</evidence>
<evidence type="ECO:0000313" key="3">
    <source>
        <dbReference type="Proteomes" id="UP001232750"/>
    </source>
</evidence>
<reference evidence="2 3" key="1">
    <citation type="submission" date="2023-05" db="EMBL/GenBank/DDBJ databases">
        <title>Gordonibacter KGMB12511T sp. nov., isolated from faeces of healthy Korean.</title>
        <authorList>
            <person name="Kim H.S."/>
            <person name="Kim J.-S."/>
            <person name="Suh M.K."/>
            <person name="Eom M.K."/>
            <person name="Do H.E."/>
            <person name="Lee J.-S."/>
        </authorList>
    </citation>
    <scope>NUCLEOTIDE SEQUENCE [LARGE SCALE GENOMIC DNA]</scope>
    <source>
        <strain evidence="2 3">KGMB12511</strain>
    </source>
</reference>
<comment type="subcellular location">
    <subcellularLocation>
        <location evidence="1">Cell envelope</location>
    </subcellularLocation>
</comment>
<dbReference type="Gene3D" id="2.60.40.4270">
    <property type="entry name" value="Listeria-Bacteroides repeat domain"/>
    <property type="match status" value="3"/>
</dbReference>
<organism evidence="2 3">
    <name type="scientific">Gordonibacter faecis</name>
    <dbReference type="NCBI Taxonomy" id="3047475"/>
    <lineage>
        <taxon>Bacteria</taxon>
        <taxon>Bacillati</taxon>
        <taxon>Actinomycetota</taxon>
        <taxon>Coriobacteriia</taxon>
        <taxon>Eggerthellales</taxon>
        <taxon>Eggerthellaceae</taxon>
        <taxon>Gordonibacter</taxon>
    </lineage>
</organism>
<comment type="caution">
    <text evidence="2">The sequence shown here is derived from an EMBL/GenBank/DDBJ whole genome shotgun (WGS) entry which is preliminary data.</text>
</comment>
<dbReference type="InterPro" id="IPR042229">
    <property type="entry name" value="Listeria/Bacterioides_rpt_sf"/>
</dbReference>
<dbReference type="RefSeq" id="WP_283831426.1">
    <property type="nucleotide sequence ID" value="NZ_JASJEU010000008.1"/>
</dbReference>
<dbReference type="NCBIfam" id="TIGR02543">
    <property type="entry name" value="List_Bact_rpt"/>
    <property type="match status" value="1"/>
</dbReference>
<sequence>MPSTRYILKSSTRHVGAGILALLFVLVTALTLVLPAVKAYAAGSGSTSLGIMIIDSSKGQSASPGTTNLGIRVTNSSVKFETEYILTLNFNDTSGNTSTVTAIYNQLLSAITDLPSRTGYTFLGYYDSPEGGKQIYDKDGTSTLVWKTAKDTTLFAHWQATTTLVSFDQNTGTGGQTVQVTATYDSDMPAITAKPTKGNHIFLGYFDDASGGTKYYNADLTSATKWNKVDATATLYAQWQINSYTFTWNANGGNWSGSSDDKTTTVNHDALVTPPKEPSRPGYKFDGWYKEGLTVPWDFKTDKPTQNTTLYAKWSEHIVCDIPVSTVFQIDAKGDVTDITGKSHAFVSDTDAPIVVTSATSALLAGADTLFPDEAAMKGVAILITPKGGQQKSIPLPTATPATLGWRIEANTTLPVTFGLHLPATARLNYLANDGTAEIASISYTVSLAS</sequence>
<dbReference type="Proteomes" id="UP001232750">
    <property type="component" value="Unassembled WGS sequence"/>
</dbReference>
<evidence type="ECO:0000256" key="1">
    <source>
        <dbReference type="ARBA" id="ARBA00004196"/>
    </source>
</evidence>
<protein>
    <submittedName>
        <fullName evidence="2">InlB B-repeat-containing protein</fullName>
    </submittedName>
</protein>
<keyword evidence="3" id="KW-1185">Reference proteome</keyword>
<dbReference type="InterPro" id="IPR013378">
    <property type="entry name" value="InlB-like_B-rpt"/>
</dbReference>
<dbReference type="Pfam" id="PF09479">
    <property type="entry name" value="Flg_new"/>
    <property type="match status" value="3"/>
</dbReference>
<name>A0ABT7DPJ5_9ACTN</name>